<reference evidence="2" key="1">
    <citation type="submission" date="2017-09" db="EMBL/GenBank/DDBJ databases">
        <authorList>
            <person name="Varghese N."/>
            <person name="Submissions S."/>
        </authorList>
    </citation>
    <scope>NUCLEOTIDE SEQUENCE [LARGE SCALE GENOMIC DNA]</scope>
    <source>
        <strain evidence="2">MSL47</strain>
    </source>
</reference>
<dbReference type="EMBL" id="OBDZ01000048">
    <property type="protein sequence ID" value="SNY47202.1"/>
    <property type="molecule type" value="Genomic_DNA"/>
</dbReference>
<dbReference type="Proteomes" id="UP000219573">
    <property type="component" value="Unassembled WGS sequence"/>
</dbReference>
<proteinExistence type="predicted"/>
<name>A0A285IGW5_9FIRM</name>
<keyword evidence="2" id="KW-1185">Reference proteome</keyword>
<dbReference type="InterPro" id="IPR021725">
    <property type="entry name" value="Cdd1"/>
</dbReference>
<dbReference type="AlphaFoldDB" id="A0A285IGW5"/>
<sequence length="83" mass="9836">MQTDLQEIPGVGTVTELALVKMGYNSIESLIGEDPEFIYEMHCDIKGYQVDRCQLYVFRCAVYYAENEIHDPEKLKWWNWKDK</sequence>
<evidence type="ECO:0000313" key="2">
    <source>
        <dbReference type="Proteomes" id="UP000219573"/>
    </source>
</evidence>
<accession>A0A285IGW5</accession>
<organism evidence="1 2">
    <name type="scientific">Orenia metallireducens</name>
    <dbReference type="NCBI Taxonomy" id="1413210"/>
    <lineage>
        <taxon>Bacteria</taxon>
        <taxon>Bacillati</taxon>
        <taxon>Bacillota</taxon>
        <taxon>Clostridia</taxon>
        <taxon>Halanaerobiales</taxon>
        <taxon>Halobacteroidaceae</taxon>
        <taxon>Orenia</taxon>
    </lineage>
</organism>
<gene>
    <name evidence="1" type="ORF">SAMN06265827_1487</name>
</gene>
<protein>
    <submittedName>
        <fullName evidence="1">Pathogenicity locus</fullName>
    </submittedName>
</protein>
<dbReference type="OrthoDB" id="9790407at2"/>
<dbReference type="Pfam" id="PF11731">
    <property type="entry name" value="Cdd1"/>
    <property type="match status" value="1"/>
</dbReference>
<dbReference type="RefSeq" id="WP_097019610.1">
    <property type="nucleotide sequence ID" value="NZ_OBDZ01000048.1"/>
</dbReference>
<evidence type="ECO:0000313" key="1">
    <source>
        <dbReference type="EMBL" id="SNY47202.1"/>
    </source>
</evidence>